<dbReference type="EMBL" id="SRPY01000025">
    <property type="protein sequence ID" value="KAG5930081.1"/>
    <property type="molecule type" value="Genomic_DNA"/>
</dbReference>
<gene>
    <name evidence="1" type="ORF">E4U42_003090</name>
</gene>
<organism evidence="1 2">
    <name type="scientific">Claviceps africana</name>
    <dbReference type="NCBI Taxonomy" id="83212"/>
    <lineage>
        <taxon>Eukaryota</taxon>
        <taxon>Fungi</taxon>
        <taxon>Dikarya</taxon>
        <taxon>Ascomycota</taxon>
        <taxon>Pezizomycotina</taxon>
        <taxon>Sordariomycetes</taxon>
        <taxon>Hypocreomycetidae</taxon>
        <taxon>Hypocreales</taxon>
        <taxon>Clavicipitaceae</taxon>
        <taxon>Claviceps</taxon>
    </lineage>
</organism>
<protein>
    <submittedName>
        <fullName evidence="1">Uncharacterized protein</fullName>
    </submittedName>
</protein>
<evidence type="ECO:0000313" key="2">
    <source>
        <dbReference type="Proteomes" id="UP000811619"/>
    </source>
</evidence>
<reference evidence="1" key="1">
    <citation type="journal article" date="2020" name="bioRxiv">
        <title>Whole genome comparisons of ergot fungi reveals the divergence and evolution of species within the genus Claviceps are the result of varying mechanisms driving genome evolution and host range expansion.</title>
        <authorList>
            <person name="Wyka S.A."/>
            <person name="Mondo S.J."/>
            <person name="Liu M."/>
            <person name="Dettman J."/>
            <person name="Nalam V."/>
            <person name="Broders K.D."/>
        </authorList>
    </citation>
    <scope>NUCLEOTIDE SEQUENCE</scope>
    <source>
        <strain evidence="1">CCC 489</strain>
    </source>
</reference>
<evidence type="ECO:0000313" key="1">
    <source>
        <dbReference type="EMBL" id="KAG5930081.1"/>
    </source>
</evidence>
<comment type="caution">
    <text evidence="1">The sequence shown here is derived from an EMBL/GenBank/DDBJ whole genome shotgun (WGS) entry which is preliminary data.</text>
</comment>
<accession>A0A8K0NJG7</accession>
<keyword evidence="2" id="KW-1185">Reference proteome</keyword>
<feature type="non-terminal residue" evidence="1">
    <location>
        <position position="62"/>
    </location>
</feature>
<sequence length="62" mass="7241">MPKNCSVFPDQNTGDASRDICRHVCRRARPVRFPHWHSAHLHISCQGMGMVWFRVMALYQAM</sequence>
<dbReference type="Proteomes" id="UP000811619">
    <property type="component" value="Unassembled WGS sequence"/>
</dbReference>
<name>A0A8K0NJG7_9HYPO</name>
<proteinExistence type="predicted"/>
<dbReference type="AlphaFoldDB" id="A0A8K0NJG7"/>